<keyword evidence="1" id="KW-0732">Signal</keyword>
<dbReference type="PROSITE" id="PS01186">
    <property type="entry name" value="EGF_2"/>
    <property type="match status" value="1"/>
</dbReference>
<dbReference type="PROSITE" id="PS00022">
    <property type="entry name" value="EGF_1"/>
    <property type="match status" value="1"/>
</dbReference>
<dbReference type="PROSITE" id="PS50026">
    <property type="entry name" value="EGF_3"/>
    <property type="match status" value="1"/>
</dbReference>
<dbReference type="GO" id="GO:0005886">
    <property type="term" value="C:plasma membrane"/>
    <property type="evidence" value="ECO:0007669"/>
    <property type="project" value="TreeGrafter"/>
</dbReference>
<dbReference type="Gene3D" id="2.60.40.10">
    <property type="entry name" value="Immunoglobulins"/>
    <property type="match status" value="1"/>
</dbReference>
<keyword evidence="9" id="KW-1185">Reference proteome</keyword>
<evidence type="ECO:0000256" key="3">
    <source>
        <dbReference type="ARBA" id="ARBA00023319"/>
    </source>
</evidence>
<dbReference type="SMART" id="SM00409">
    <property type="entry name" value="IG"/>
    <property type="match status" value="1"/>
</dbReference>
<dbReference type="SUPFAM" id="SSF48726">
    <property type="entry name" value="Immunoglobulin"/>
    <property type="match status" value="1"/>
</dbReference>
<feature type="region of interest" description="Disordered" evidence="5">
    <location>
        <begin position="198"/>
        <end position="248"/>
    </location>
</feature>
<evidence type="ECO:0000256" key="4">
    <source>
        <dbReference type="PROSITE-ProRule" id="PRU00076"/>
    </source>
</evidence>
<sequence>MNAHILRRWSPITIFMYLLLTLCTLLVFWCRGATAMHLTPLDFASSSPAPVAIQQQQQQNYFLSLIRNASIHYHDNDKKESQQHQLESNLKLQKLWQMRMREKRARIQAHRKEKLLLQRLSGQHANSNTNLESIKQEVIDHNVLMSHHNNNNTATALTALIMRNDSRENFFDMLNEIRANLSVASNRNRRESRLHHHNNHHMQQQLQHMPLTHNSNKDNNNNINNNNNNNNSNNHRGNRRNRGNRRYCSARDPRTLAFEAPTVFEGKITSMTPDRQQNFSVTVVITHVYKQQPNFKLPKQVRLQFAYKNTSECDIYREEFRLRGFVRDELEQGKIYYFFVKQISLGNFSILGQPIKKISRTAKDVEIGVSENYGKVASVESITPNLTSKEGKRVRIVCKTYGEPCPKVTWFKDGRSINRNKTKYEFVHLRRRSDLIIKSAVASDSGRYECRAKNKLNTKPASKFTSLSVKPTITSDRTIKYPNEGVKECSPNFEGYCLNNGTCLIIDSIGELSCRCLEGFSGKRCEDKTTNITAIHFQKHPLTHKLITHKIGTKLIIEKSFMTPTDS</sequence>
<dbReference type="InterPro" id="IPR003598">
    <property type="entry name" value="Ig_sub2"/>
</dbReference>
<dbReference type="InterPro" id="IPR036179">
    <property type="entry name" value="Ig-like_dom_sf"/>
</dbReference>
<dbReference type="Proteomes" id="UP001107558">
    <property type="component" value="Chromosome 2"/>
</dbReference>
<comment type="caution">
    <text evidence="8">The sequence shown here is derived from an EMBL/GenBank/DDBJ whole genome shotgun (WGS) entry which is preliminary data.</text>
</comment>
<gene>
    <name evidence="8" type="ORF">PVAND_007268</name>
</gene>
<dbReference type="InterPro" id="IPR000742">
    <property type="entry name" value="EGF"/>
</dbReference>
<dbReference type="SMART" id="SM00181">
    <property type="entry name" value="EGF"/>
    <property type="match status" value="1"/>
</dbReference>
<reference evidence="8" key="1">
    <citation type="submission" date="2021-03" db="EMBL/GenBank/DDBJ databases">
        <title>Chromosome level genome of the anhydrobiotic midge Polypedilum vanderplanki.</title>
        <authorList>
            <person name="Yoshida Y."/>
            <person name="Kikawada T."/>
            <person name="Gusev O."/>
        </authorList>
    </citation>
    <scope>NUCLEOTIDE SEQUENCE</scope>
    <source>
        <strain evidence="8">NIAS01</strain>
        <tissue evidence="8">Whole body or cell culture</tissue>
    </source>
</reference>
<dbReference type="CDD" id="cd00054">
    <property type="entry name" value="EGF_CA"/>
    <property type="match status" value="1"/>
</dbReference>
<comment type="caution">
    <text evidence="4">Lacks conserved residue(s) required for the propagation of feature annotation.</text>
</comment>
<dbReference type="PANTHER" id="PTHR45080">
    <property type="entry name" value="CONTACTIN 5"/>
    <property type="match status" value="1"/>
</dbReference>
<dbReference type="GO" id="GO:0030424">
    <property type="term" value="C:axon"/>
    <property type="evidence" value="ECO:0007669"/>
    <property type="project" value="TreeGrafter"/>
</dbReference>
<dbReference type="PROSITE" id="PS50835">
    <property type="entry name" value="IG_LIKE"/>
    <property type="match status" value="1"/>
</dbReference>
<evidence type="ECO:0000259" key="7">
    <source>
        <dbReference type="PROSITE" id="PS50835"/>
    </source>
</evidence>
<dbReference type="InterPro" id="IPR013783">
    <property type="entry name" value="Ig-like_fold"/>
</dbReference>
<dbReference type="Pfam" id="PF07679">
    <property type="entry name" value="I-set"/>
    <property type="match status" value="1"/>
</dbReference>
<dbReference type="InterPro" id="IPR050958">
    <property type="entry name" value="Cell_Adh-Cytoskel_Orgn"/>
</dbReference>
<evidence type="ECO:0000256" key="1">
    <source>
        <dbReference type="ARBA" id="ARBA00022729"/>
    </source>
</evidence>
<dbReference type="GO" id="GO:0007156">
    <property type="term" value="P:homophilic cell adhesion via plasma membrane adhesion molecules"/>
    <property type="evidence" value="ECO:0007669"/>
    <property type="project" value="TreeGrafter"/>
</dbReference>
<dbReference type="CDD" id="cd00096">
    <property type="entry name" value="Ig"/>
    <property type="match status" value="1"/>
</dbReference>
<feature type="compositionally biased region" description="Low complexity" evidence="5">
    <location>
        <begin position="217"/>
        <end position="235"/>
    </location>
</feature>
<keyword evidence="3" id="KW-0393">Immunoglobulin domain</keyword>
<feature type="disulfide bond" evidence="4">
    <location>
        <begin position="497"/>
        <end position="514"/>
    </location>
</feature>
<feature type="domain" description="EGF-like" evidence="6">
    <location>
        <begin position="485"/>
        <end position="526"/>
    </location>
</feature>
<evidence type="ECO:0000256" key="2">
    <source>
        <dbReference type="ARBA" id="ARBA00023157"/>
    </source>
</evidence>
<evidence type="ECO:0000256" key="5">
    <source>
        <dbReference type="SAM" id="MobiDB-lite"/>
    </source>
</evidence>
<name>A0A9J6C5X8_POLVA</name>
<dbReference type="InterPro" id="IPR057777">
    <property type="entry name" value="Beta-barrel_vein"/>
</dbReference>
<dbReference type="SMART" id="SM00408">
    <property type="entry name" value="IGc2"/>
    <property type="match status" value="1"/>
</dbReference>
<dbReference type="Pfam" id="PF24700">
    <property type="entry name" value="Vein_beta-barrel"/>
    <property type="match status" value="1"/>
</dbReference>
<dbReference type="InterPro" id="IPR007110">
    <property type="entry name" value="Ig-like_dom"/>
</dbReference>
<keyword evidence="2 4" id="KW-1015">Disulfide bond</keyword>
<dbReference type="OrthoDB" id="6133584at2759"/>
<keyword evidence="4" id="KW-0245">EGF-like domain</keyword>
<protein>
    <recommendedName>
        <fullName evidence="10">Protein vein</fullName>
    </recommendedName>
</protein>
<dbReference type="FunFam" id="2.60.40.10:FF:000032">
    <property type="entry name" value="palladin isoform X1"/>
    <property type="match status" value="1"/>
</dbReference>
<dbReference type="Gene3D" id="2.10.25.10">
    <property type="entry name" value="Laminin"/>
    <property type="match status" value="1"/>
</dbReference>
<organism evidence="8 9">
    <name type="scientific">Polypedilum vanderplanki</name>
    <name type="common">Sleeping chironomid midge</name>
    <dbReference type="NCBI Taxonomy" id="319348"/>
    <lineage>
        <taxon>Eukaryota</taxon>
        <taxon>Metazoa</taxon>
        <taxon>Ecdysozoa</taxon>
        <taxon>Arthropoda</taxon>
        <taxon>Hexapoda</taxon>
        <taxon>Insecta</taxon>
        <taxon>Pterygota</taxon>
        <taxon>Neoptera</taxon>
        <taxon>Endopterygota</taxon>
        <taxon>Diptera</taxon>
        <taxon>Nematocera</taxon>
        <taxon>Chironomoidea</taxon>
        <taxon>Chironomidae</taxon>
        <taxon>Chironominae</taxon>
        <taxon>Polypedilum</taxon>
        <taxon>Polypedilum</taxon>
    </lineage>
</organism>
<evidence type="ECO:0000313" key="8">
    <source>
        <dbReference type="EMBL" id="KAG5677513.1"/>
    </source>
</evidence>
<dbReference type="GO" id="GO:0008046">
    <property type="term" value="F:axon guidance receptor activity"/>
    <property type="evidence" value="ECO:0007669"/>
    <property type="project" value="TreeGrafter"/>
</dbReference>
<dbReference type="SUPFAM" id="SSF57196">
    <property type="entry name" value="EGF/Laminin"/>
    <property type="match status" value="1"/>
</dbReference>
<dbReference type="GO" id="GO:0043025">
    <property type="term" value="C:neuronal cell body"/>
    <property type="evidence" value="ECO:0007669"/>
    <property type="project" value="TreeGrafter"/>
</dbReference>
<dbReference type="InterPro" id="IPR013098">
    <property type="entry name" value="Ig_I-set"/>
</dbReference>
<dbReference type="InterPro" id="IPR003599">
    <property type="entry name" value="Ig_sub"/>
</dbReference>
<dbReference type="PANTHER" id="PTHR45080:SF8">
    <property type="entry name" value="IG-LIKE DOMAIN-CONTAINING PROTEIN"/>
    <property type="match status" value="1"/>
</dbReference>
<dbReference type="AlphaFoldDB" id="A0A9J6C5X8"/>
<feature type="compositionally biased region" description="Basic residues" evidence="5">
    <location>
        <begin position="236"/>
        <end position="245"/>
    </location>
</feature>
<dbReference type="GO" id="GO:0050808">
    <property type="term" value="P:synapse organization"/>
    <property type="evidence" value="ECO:0007669"/>
    <property type="project" value="TreeGrafter"/>
</dbReference>
<evidence type="ECO:0000259" key="6">
    <source>
        <dbReference type="PROSITE" id="PS50026"/>
    </source>
</evidence>
<dbReference type="Pfam" id="PF00008">
    <property type="entry name" value="EGF"/>
    <property type="match status" value="1"/>
</dbReference>
<feature type="domain" description="Ig-like" evidence="7">
    <location>
        <begin position="377"/>
        <end position="468"/>
    </location>
</feature>
<proteinExistence type="predicted"/>
<feature type="disulfide bond" evidence="4">
    <location>
        <begin position="516"/>
        <end position="525"/>
    </location>
</feature>
<evidence type="ECO:0008006" key="10">
    <source>
        <dbReference type="Google" id="ProtNLM"/>
    </source>
</evidence>
<accession>A0A9J6C5X8</accession>
<dbReference type="EMBL" id="JADBJN010000002">
    <property type="protein sequence ID" value="KAG5677513.1"/>
    <property type="molecule type" value="Genomic_DNA"/>
</dbReference>
<evidence type="ECO:0000313" key="9">
    <source>
        <dbReference type="Proteomes" id="UP001107558"/>
    </source>
</evidence>